<name>A0A9D3P0Q5_9TELE</name>
<evidence type="ECO:0000313" key="2">
    <source>
        <dbReference type="EMBL" id="KAG7330780.1"/>
    </source>
</evidence>
<dbReference type="OrthoDB" id="8957740at2759"/>
<protein>
    <submittedName>
        <fullName evidence="2">Uncharacterized protein</fullName>
    </submittedName>
</protein>
<organism evidence="2 3">
    <name type="scientific">Hemibagrus wyckioides</name>
    <dbReference type="NCBI Taxonomy" id="337641"/>
    <lineage>
        <taxon>Eukaryota</taxon>
        <taxon>Metazoa</taxon>
        <taxon>Chordata</taxon>
        <taxon>Craniata</taxon>
        <taxon>Vertebrata</taxon>
        <taxon>Euteleostomi</taxon>
        <taxon>Actinopterygii</taxon>
        <taxon>Neopterygii</taxon>
        <taxon>Teleostei</taxon>
        <taxon>Ostariophysi</taxon>
        <taxon>Siluriformes</taxon>
        <taxon>Bagridae</taxon>
        <taxon>Hemibagrus</taxon>
    </lineage>
</organism>
<accession>A0A9D3P0Q5</accession>
<dbReference type="AlphaFoldDB" id="A0A9D3P0Q5"/>
<feature type="region of interest" description="Disordered" evidence="1">
    <location>
        <begin position="1"/>
        <end position="27"/>
    </location>
</feature>
<proteinExistence type="predicted"/>
<dbReference type="EMBL" id="JAHKSW010000006">
    <property type="protein sequence ID" value="KAG7330780.1"/>
    <property type="molecule type" value="Genomic_DNA"/>
</dbReference>
<sequence>MSATTSTEIAVVKEKSGSGGQETIGPSEKTAKTEYLDVVEEATNLSEFTDEILSCGYTGTFNMDQKDAIIRAIVFHAILRVTPMPGDLRKGLRLYGFLRNILKEHPNLCKSLFLPGRIAHQMLTTFSAKLLLK</sequence>
<evidence type="ECO:0000256" key="1">
    <source>
        <dbReference type="SAM" id="MobiDB-lite"/>
    </source>
</evidence>
<reference evidence="2 3" key="1">
    <citation type="submission" date="2021-06" db="EMBL/GenBank/DDBJ databases">
        <title>Chromosome-level genome assembly of the red-tail catfish (Hemibagrus wyckioides).</title>
        <authorList>
            <person name="Shao F."/>
        </authorList>
    </citation>
    <scope>NUCLEOTIDE SEQUENCE [LARGE SCALE GENOMIC DNA]</scope>
    <source>
        <strain evidence="2">EC202008001</strain>
        <tissue evidence="2">Blood</tissue>
    </source>
</reference>
<keyword evidence="3" id="KW-1185">Reference proteome</keyword>
<evidence type="ECO:0000313" key="3">
    <source>
        <dbReference type="Proteomes" id="UP000824219"/>
    </source>
</evidence>
<comment type="caution">
    <text evidence="2">The sequence shown here is derived from an EMBL/GenBank/DDBJ whole genome shotgun (WGS) entry which is preliminary data.</text>
</comment>
<dbReference type="Proteomes" id="UP000824219">
    <property type="component" value="Linkage Group LG06"/>
</dbReference>
<gene>
    <name evidence="2" type="ORF">KOW79_004749</name>
</gene>